<organism evidence="1 2">
    <name type="scientific">Antheraea mylitta cypovirus 4</name>
    <dbReference type="NCBI Taxonomy" id="180167"/>
    <lineage>
        <taxon>Viruses</taxon>
        <taxon>Riboviria</taxon>
        <taxon>Orthornavirae</taxon>
        <taxon>Duplornaviricota</taxon>
        <taxon>Resentoviricetes</taxon>
        <taxon>Reovirales</taxon>
        <taxon>Spinareoviridae</taxon>
        <taxon>Cypovirus</taxon>
        <taxon>Cypovirus antheraeae</taxon>
    </lineage>
</organism>
<evidence type="ECO:0000313" key="2">
    <source>
        <dbReference type="Proteomes" id="UP000888360"/>
    </source>
</evidence>
<dbReference type="EMBL" id="DQ512389">
    <property type="protein sequence ID" value="ABF83587.1"/>
    <property type="molecule type" value="Genomic_RNA"/>
</dbReference>
<sequence>MYRARFFESAERHLPIVLITNTLFKEKIAPIFKNIKSTYGDEIFDQVKSTTAVRYLMKNDAMVTDWKNETEVRKWLNGFNAVPQIDALNDKYYPIFTSMSRIIKSPELAKTVFNKISFIVIPDNATQPSTIEDNFHYIKLVPNPHIKGQQIDEFVRCIENIATKTANRLRNPQPNNTTQMEAKPEPVISQDDLDIGTDHTPGLDLDDEPCSEVSDQSDILPVEIHTEAIIEPEPKPQRTLKVKTPLTVQESKVDVHAVPVDIASIPLIPEHQNVEPAPAPSHHASSESICKWLDQCERSKSYEQKASINVTGLRVGDRSVFKVTLSKERGILRQLRDLKLSDHKIHIFYNDILLTDRDTLISIKAGEDDTFNIVTVKDESSEKPLVVTLKTDNVPFMHGVHPQHSITSELGDWAFTAMVDSLAYNHLRFFKTANLDDDKFLITIGSKYAIEDFTSIEGLKTNHKRHKTSNLLLFQSTSLEGLLAAAGDDRLKRTYIFDTIEKSFNKYLEEDGSDYSMFQQRTSGVIGLMK</sequence>
<dbReference type="Proteomes" id="UP000888360">
    <property type="component" value="Genome"/>
</dbReference>
<reference evidence="2" key="1">
    <citation type="journal article" date="2005" name="Biochem. Biophys. Res. Commun.">
        <title>Molecular cloning and characterization of Antheraea mylitta cytoplasmic polyhedrosis virus polyhedrin gene and its variant forms.</title>
        <authorList>
            <person name="Sinha-Datta U."/>
            <person name="Chavali V.R."/>
            <person name="Ghosh A.K."/>
        </authorList>
    </citation>
    <scope>NUCLEOTIDE SEQUENCE [LARGE SCALE GENOMIC DNA]</scope>
</reference>
<reference evidence="2" key="3">
    <citation type="journal article" date="2008" name="Virology">
        <title>Genome segment 6 of Antheraea mylitta cypovirus encodes a structural protein with ATPase activity.</title>
        <authorList>
            <person name="Chavali V.R."/>
            <person name="Madhurantakam C."/>
            <person name="Ghorai S."/>
            <person name="Roy S."/>
            <person name="Das A.K."/>
            <person name="Ghosh A.K."/>
        </authorList>
    </citation>
    <scope>NUCLEOTIDE SEQUENCE [LARGE SCALE GENOMIC DNA]</scope>
</reference>
<evidence type="ECO:0000313" key="1">
    <source>
        <dbReference type="EMBL" id="ABF83587.1"/>
    </source>
</evidence>
<accession>A5H0I5</accession>
<reference evidence="1 2" key="2">
    <citation type="journal article" date="2007" name="Virus Genes">
        <title>Molecular cloning, sequence analysis and expression of genome segment 7 (S7) of Antheraea mylitta cypovirus (AmCPV) that encodes a viral structural protein.</title>
        <authorList>
            <person name="Chavali V.R."/>
            <person name="Ghosh A.K."/>
        </authorList>
    </citation>
    <scope>NUCLEOTIDE SEQUENCE [LARGE SCALE GENOMIC DNA]</scope>
</reference>
<keyword evidence="2" id="KW-1185">Reference proteome</keyword>
<proteinExistence type="predicted"/>
<name>A5H0I5_9REOV</name>
<protein>
    <submittedName>
        <fullName evidence="1">p61</fullName>
    </submittedName>
</protein>